<dbReference type="PANTHER" id="PTHR19328:SF75">
    <property type="entry name" value="ALDOSE SUGAR DEHYDROGENASE YLII"/>
    <property type="match status" value="1"/>
</dbReference>
<evidence type="ECO:0000256" key="1">
    <source>
        <dbReference type="SAM" id="MobiDB-lite"/>
    </source>
</evidence>
<evidence type="ECO:0000313" key="4">
    <source>
        <dbReference type="Proteomes" id="UP001235303"/>
    </source>
</evidence>
<dbReference type="PROSITE" id="PS51257">
    <property type="entry name" value="PROKAR_LIPOPROTEIN"/>
    <property type="match status" value="1"/>
</dbReference>
<proteinExistence type="predicted"/>
<dbReference type="Proteomes" id="UP001235303">
    <property type="component" value="Unassembled WGS sequence"/>
</dbReference>
<dbReference type="Pfam" id="PF07995">
    <property type="entry name" value="GSDH"/>
    <property type="match status" value="1"/>
</dbReference>
<dbReference type="InterPro" id="IPR011041">
    <property type="entry name" value="Quinoprot_gluc/sorb_DH_b-prop"/>
</dbReference>
<keyword evidence="4" id="KW-1185">Reference proteome</keyword>
<dbReference type="EMBL" id="JAQOSP010000037">
    <property type="protein sequence ID" value="MDJ1168864.1"/>
    <property type="molecule type" value="Genomic_DNA"/>
</dbReference>
<dbReference type="InterPro" id="IPR012938">
    <property type="entry name" value="Glc/Sorbosone_DH"/>
</dbReference>
<reference evidence="3 4" key="1">
    <citation type="submission" date="2023-01" db="EMBL/GenBank/DDBJ databases">
        <title>Novel diversity within Roseofilum (Cyanobacteria; Desertifilaceae) from marine benthic mats with descriptions of four novel species.</title>
        <authorList>
            <person name="Wang Y."/>
            <person name="Berthold D.E."/>
            <person name="Hu J."/>
            <person name="Lefler F.W."/>
            <person name="Laughinghouse H.D. IV."/>
        </authorList>
    </citation>
    <scope>NUCLEOTIDE SEQUENCE [LARGE SCALE GENOMIC DNA]</scope>
    <source>
        <strain evidence="3 4">BLCC-M154</strain>
    </source>
</reference>
<protein>
    <submittedName>
        <fullName evidence="3">PQQ-dependent sugar dehydrogenase</fullName>
    </submittedName>
</protein>
<gene>
    <name evidence="3" type="ORF">PMG71_05450</name>
</gene>
<feature type="domain" description="Glucose/Sorbosone dehydrogenase" evidence="2">
    <location>
        <begin position="79"/>
        <end position="414"/>
    </location>
</feature>
<dbReference type="Gene3D" id="2.120.10.30">
    <property type="entry name" value="TolB, C-terminal domain"/>
    <property type="match status" value="1"/>
</dbReference>
<accession>A0ABT7APR2</accession>
<feature type="region of interest" description="Disordered" evidence="1">
    <location>
        <begin position="43"/>
        <end position="64"/>
    </location>
</feature>
<name>A0ABT7APR2_9CYAN</name>
<comment type="caution">
    <text evidence="3">The sequence shown here is derived from an EMBL/GenBank/DDBJ whole genome shotgun (WGS) entry which is preliminary data.</text>
</comment>
<dbReference type="SUPFAM" id="SSF50952">
    <property type="entry name" value="Soluble quinoprotein glucose dehydrogenase"/>
    <property type="match status" value="1"/>
</dbReference>
<organism evidence="3 4">
    <name type="scientific">Roseofilum acuticapitatum BLCC-M154</name>
    <dbReference type="NCBI Taxonomy" id="3022444"/>
    <lineage>
        <taxon>Bacteria</taxon>
        <taxon>Bacillati</taxon>
        <taxon>Cyanobacteriota</taxon>
        <taxon>Cyanophyceae</taxon>
        <taxon>Desertifilales</taxon>
        <taxon>Desertifilaceae</taxon>
        <taxon>Roseofilum</taxon>
        <taxon>Roseofilum acuticapitatum</taxon>
    </lineage>
</organism>
<dbReference type="InterPro" id="IPR011042">
    <property type="entry name" value="6-blade_b-propeller_TolB-like"/>
</dbReference>
<sequence length="420" mass="45651">MMFPIDRNRECPTLTKACNFLAVGSAIAFLGVMGCTTQVQSEPATEIPLEESATDAPAPSEMASAGNPNLKSITVVENLEHPWGFTWLPEGSILITERSGRLRIVREGILDPTPIPGVPEVFAQSQGGLLDIVLHPDFADNRLIYFTYAHGTSSENRTRIARATFDGSSLSNWQVIFEVSQTKPRGQHFGSRLLWLPDGTLLASIGDGGNPPVELEGQFIRQQAQNLGSHLGKIIRINDDGSIPADNPFLNNAEAAPEVWSYGHRNIQGLAFDASANRVWATEHGARGGDEVNWVEAGKNYGWPVATHSREYSGGMIAPETSLPGMVDPKLIWTPSIAPSGLAVYSGTLFPQWQGNLFAGGLVSQDVRRIELDESGKVLNEESIAIGQRVRDVRQGPDGMLYVLTDASNGQLIRFEPVNR</sequence>
<evidence type="ECO:0000313" key="3">
    <source>
        <dbReference type="EMBL" id="MDJ1168864.1"/>
    </source>
</evidence>
<evidence type="ECO:0000259" key="2">
    <source>
        <dbReference type="Pfam" id="PF07995"/>
    </source>
</evidence>
<dbReference type="PANTHER" id="PTHR19328">
    <property type="entry name" value="HEDGEHOG-INTERACTING PROTEIN"/>
    <property type="match status" value="1"/>
</dbReference>